<dbReference type="Proteomes" id="UP001234297">
    <property type="component" value="Chromosome 6"/>
</dbReference>
<organism evidence="1 2">
    <name type="scientific">Persea americana</name>
    <name type="common">Avocado</name>
    <dbReference type="NCBI Taxonomy" id="3435"/>
    <lineage>
        <taxon>Eukaryota</taxon>
        <taxon>Viridiplantae</taxon>
        <taxon>Streptophyta</taxon>
        <taxon>Embryophyta</taxon>
        <taxon>Tracheophyta</taxon>
        <taxon>Spermatophyta</taxon>
        <taxon>Magnoliopsida</taxon>
        <taxon>Magnoliidae</taxon>
        <taxon>Laurales</taxon>
        <taxon>Lauraceae</taxon>
        <taxon>Persea</taxon>
    </lineage>
</organism>
<name>A0ACC2L1Q6_PERAE</name>
<evidence type="ECO:0000313" key="2">
    <source>
        <dbReference type="Proteomes" id="UP001234297"/>
    </source>
</evidence>
<accession>A0ACC2L1Q6</accession>
<gene>
    <name evidence="1" type="ORF">MRB53_020721</name>
</gene>
<proteinExistence type="predicted"/>
<evidence type="ECO:0000313" key="1">
    <source>
        <dbReference type="EMBL" id="KAJ8627414.1"/>
    </source>
</evidence>
<keyword evidence="2" id="KW-1185">Reference proteome</keyword>
<protein>
    <submittedName>
        <fullName evidence="1">Uncharacterized protein</fullName>
    </submittedName>
</protein>
<sequence length="132" mass="14895">MMQMQWARGEEEGLPGSGVQRQETARERADVAGGAAMGGRAATGRRRRWRERGRGEEERRQRARKTGERDREMELRCVRWRGERSEMMMGCCVRMEKVVVMKKGGGDMDGGAAKWVGDGETGLMRAEMEEAA</sequence>
<dbReference type="EMBL" id="CM056814">
    <property type="protein sequence ID" value="KAJ8627414.1"/>
    <property type="molecule type" value="Genomic_DNA"/>
</dbReference>
<reference evidence="1 2" key="1">
    <citation type="journal article" date="2022" name="Hortic Res">
        <title>A haplotype resolved chromosomal level avocado genome allows analysis of novel avocado genes.</title>
        <authorList>
            <person name="Nath O."/>
            <person name="Fletcher S.J."/>
            <person name="Hayward A."/>
            <person name="Shaw L.M."/>
            <person name="Masouleh A.K."/>
            <person name="Furtado A."/>
            <person name="Henry R.J."/>
            <person name="Mitter N."/>
        </authorList>
    </citation>
    <scope>NUCLEOTIDE SEQUENCE [LARGE SCALE GENOMIC DNA]</scope>
    <source>
        <strain evidence="2">cv. Hass</strain>
    </source>
</reference>
<comment type="caution">
    <text evidence="1">The sequence shown here is derived from an EMBL/GenBank/DDBJ whole genome shotgun (WGS) entry which is preliminary data.</text>
</comment>